<dbReference type="Gene3D" id="3.80.10.10">
    <property type="entry name" value="Ribonuclease Inhibitor"/>
    <property type="match status" value="3"/>
</dbReference>
<feature type="region of interest" description="Disordered" evidence="3">
    <location>
        <begin position="1303"/>
        <end position="1328"/>
    </location>
</feature>
<evidence type="ECO:0000256" key="3">
    <source>
        <dbReference type="SAM" id="MobiDB-lite"/>
    </source>
</evidence>
<feature type="domain" description="Disease resistance protein At4g27190-like leucine-rich repeats" evidence="5">
    <location>
        <begin position="1178"/>
        <end position="1284"/>
    </location>
</feature>
<evidence type="ECO:0000259" key="4">
    <source>
        <dbReference type="Pfam" id="PF00931"/>
    </source>
</evidence>
<sequence>MSTNTQSPAPSVASGSQGWCPPQQGFIKVNIDAAFVEGKAAAAIVETDAKEIERAVSAKEDHSCCSAFILLRLPSRYHNSAFLRIAFSCAGNSLSVIVSIPKSKLNNLKFSATEDMESIGLLEPVVDHAITPVVRQVGYLINYKSNVHNLETKTGNYVRLYKDSNTIFSIKDFNCDSNFGRIQKDNINMIGVYGMGGVGKTTLVKQVARKAEEEKLFGNVVKVEVKQNTEAERIQREIAEKLGVKFGESGTLIGREHIVRQSGMGFDEKHTVAGRARILSNFIKDKKILVILTTFGKSLIWKNWEFQLGCVKFCCKSIKGPQRITLVERRFGASKRKANVRNCILGHKVELRSVGKRGAEITVLFFGMLGGRDHFLEDMLKYTLGLGLNLYEGINAMEDSRNRLHSLVDKLKDTCLLLDTDVNGKVIMHDLVCEFARKIASTDQRFLSLEYVDLLKEWPIKEFLEKCTTMSLYQINVPNLPDELECPSLQHFDLFSKDKMLEIPPHLFKKMKQLKVLDLTNLHIPSLPSSIQSLTSLQTLCLDLCELRDISIVGDLRSLEILSLVYSRLKQLPKEIGCLTRLRLLDLSGCPELEVIYPDVIRSLTRLEELNMNNSFNKWETEEASNNIGGRSNASLSELKHLPNLTTLGINIEDAYQLPINFSLKNKDGFQRLKKLHVQNNPEISHVVHSNIGYSRIHSRTVFPILEALSLYNLVSLESVCTGQLAVESFKKIEVEDCKNLKEIVEGKEELVDEVNDPIEFHGLRSLTLQNLPELISFSSYHSPLVASTNRNPMQLFNDKVVFPKLEALKLSSIPLNKLWDDQLSARLCWIQNLTSLVIEARILRLEALENLEKFCTSASSTEFPCLQRLIIENCTKLGPFIVDPIRRKNVIDAAGHDLFDEKVGFPRLEYLSIKGLHKLTSIWHTQLAPNSFCKLIQFRVISCSSLIHILVPGILERLQSLKDLIVLDSPVAKHLEKLEKLRINNCEVLEQIVGEEEKFLSGKHTSMWPSLKELMFQCDKIEILAEEYSSFQQQQHEQAKRPLFLFEKGSFSNLEVMHICFDFHVLQYSLVPLEFFKITHLRMYFIRNPTSADLSVFLQRLHNLKTLELVYGDMEEIFLNEELHVFAHLRTLTIRAMHNLIQVWKENSHLAGPVFTDLEILKVEDCGRLVNIVSSAISFRNLVQLEVLECHELKHLISCSVAKSFVQLQSMRVENCQAMVEILASSDDTGNIDDADANEITFGRLKDLKLSNLQNLKGFCSRNYNVIFPFLTTLSVTRCLEMKISIDGVLQNDSKHEVLRITEEEEKGQDDDNEDNNDDVDEFEKWG</sequence>
<dbReference type="SUPFAM" id="SSF52047">
    <property type="entry name" value="RNI-like"/>
    <property type="match status" value="3"/>
</dbReference>
<feature type="compositionally biased region" description="Acidic residues" evidence="3">
    <location>
        <begin position="1304"/>
        <end position="1328"/>
    </location>
</feature>
<evidence type="ECO:0000259" key="5">
    <source>
        <dbReference type="Pfam" id="PF23247"/>
    </source>
</evidence>
<keyword evidence="7" id="KW-1185">Reference proteome</keyword>
<dbReference type="InterPro" id="IPR057135">
    <property type="entry name" value="At4g27190-like_LRR"/>
</dbReference>
<dbReference type="InterPro" id="IPR032675">
    <property type="entry name" value="LRR_dom_sf"/>
</dbReference>
<dbReference type="InterPro" id="IPR050905">
    <property type="entry name" value="Plant_NBS-LRR"/>
</dbReference>
<comment type="caution">
    <text evidence="6">The sequence shown here is derived from an EMBL/GenBank/DDBJ whole genome shotgun (WGS) entry which is preliminary data.</text>
</comment>
<dbReference type="PANTHER" id="PTHR33463:SF198">
    <property type="entry name" value="RPP4C3"/>
    <property type="match status" value="1"/>
</dbReference>
<dbReference type="PRINTS" id="PR00364">
    <property type="entry name" value="DISEASERSIST"/>
</dbReference>
<evidence type="ECO:0000313" key="7">
    <source>
        <dbReference type="Proteomes" id="UP000796880"/>
    </source>
</evidence>
<evidence type="ECO:0000256" key="1">
    <source>
        <dbReference type="ARBA" id="ARBA00008894"/>
    </source>
</evidence>
<dbReference type="Pfam" id="PF00931">
    <property type="entry name" value="NB-ARC"/>
    <property type="match status" value="1"/>
</dbReference>
<proteinExistence type="inferred from homology"/>
<feature type="domain" description="Disease resistance protein At4g27190-like leucine-rich repeats" evidence="5">
    <location>
        <begin position="1096"/>
        <end position="1177"/>
    </location>
</feature>
<evidence type="ECO:0000256" key="2">
    <source>
        <dbReference type="ARBA" id="ARBA00022821"/>
    </source>
</evidence>
<feature type="domain" description="NB-ARC" evidence="4">
    <location>
        <begin position="183"/>
        <end position="293"/>
    </location>
</feature>
<feature type="domain" description="Disease resistance protein At4g27190-like leucine-rich repeats" evidence="5">
    <location>
        <begin position="806"/>
        <end position="967"/>
    </location>
</feature>
<gene>
    <name evidence="6" type="ORF">FNV43_RR08629</name>
</gene>
<keyword evidence="2" id="KW-0611">Plant defense</keyword>
<dbReference type="SUPFAM" id="SSF52540">
    <property type="entry name" value="P-loop containing nucleoside triphosphate hydrolases"/>
    <property type="match status" value="1"/>
</dbReference>
<name>A0A8K0MJ91_9ROSA</name>
<evidence type="ECO:0000313" key="6">
    <source>
        <dbReference type="EMBL" id="KAF3447922.1"/>
    </source>
</evidence>
<organism evidence="6 7">
    <name type="scientific">Rhamnella rubrinervis</name>
    <dbReference type="NCBI Taxonomy" id="2594499"/>
    <lineage>
        <taxon>Eukaryota</taxon>
        <taxon>Viridiplantae</taxon>
        <taxon>Streptophyta</taxon>
        <taxon>Embryophyta</taxon>
        <taxon>Tracheophyta</taxon>
        <taxon>Spermatophyta</taxon>
        <taxon>Magnoliopsida</taxon>
        <taxon>eudicotyledons</taxon>
        <taxon>Gunneridae</taxon>
        <taxon>Pentapetalae</taxon>
        <taxon>rosids</taxon>
        <taxon>fabids</taxon>
        <taxon>Rosales</taxon>
        <taxon>Rhamnaceae</taxon>
        <taxon>rhamnoid group</taxon>
        <taxon>Rhamneae</taxon>
        <taxon>Rhamnella</taxon>
    </lineage>
</organism>
<dbReference type="PANTHER" id="PTHR33463">
    <property type="entry name" value="NB-ARC DOMAIN-CONTAINING PROTEIN-RELATED"/>
    <property type="match status" value="1"/>
</dbReference>
<dbReference type="GO" id="GO:0043531">
    <property type="term" value="F:ADP binding"/>
    <property type="evidence" value="ECO:0007669"/>
    <property type="project" value="InterPro"/>
</dbReference>
<comment type="similarity">
    <text evidence="1">Belongs to the disease resistance NB-LRR family.</text>
</comment>
<accession>A0A8K0MJ91</accession>
<dbReference type="Pfam" id="PF23247">
    <property type="entry name" value="LRR_RPS2"/>
    <property type="match status" value="3"/>
</dbReference>
<dbReference type="InterPro" id="IPR027417">
    <property type="entry name" value="P-loop_NTPase"/>
</dbReference>
<protein>
    <submittedName>
        <fullName evidence="6">Uncharacterized protein</fullName>
    </submittedName>
</protein>
<dbReference type="Gene3D" id="3.40.50.300">
    <property type="entry name" value="P-loop containing nucleotide triphosphate hydrolases"/>
    <property type="match status" value="1"/>
</dbReference>
<reference evidence="6" key="1">
    <citation type="submission" date="2020-03" db="EMBL/GenBank/DDBJ databases">
        <title>A high-quality chromosome-level genome assembly of a woody plant with both climbing and erect habits, Rhamnella rubrinervis.</title>
        <authorList>
            <person name="Lu Z."/>
            <person name="Yang Y."/>
            <person name="Zhu X."/>
            <person name="Sun Y."/>
        </authorList>
    </citation>
    <scope>NUCLEOTIDE SEQUENCE</scope>
    <source>
        <strain evidence="6">BYM</strain>
        <tissue evidence="6">Leaf</tissue>
    </source>
</reference>
<dbReference type="EMBL" id="VOIH02000004">
    <property type="protein sequence ID" value="KAF3447922.1"/>
    <property type="molecule type" value="Genomic_DNA"/>
</dbReference>
<dbReference type="InterPro" id="IPR002182">
    <property type="entry name" value="NB-ARC"/>
</dbReference>
<dbReference type="Proteomes" id="UP000796880">
    <property type="component" value="Unassembled WGS sequence"/>
</dbReference>